<keyword evidence="4" id="KW-0206">Cytoskeleton</keyword>
<feature type="compositionally biased region" description="Basic and acidic residues" evidence="5">
    <location>
        <begin position="153"/>
        <end position="169"/>
    </location>
</feature>
<evidence type="ECO:0000256" key="2">
    <source>
        <dbReference type="ARBA" id="ARBA00022490"/>
    </source>
</evidence>
<sequence>MIPSFSKPQKKPTKIEIGNPYDFRHIKPTSDNDIIGYHPDHGFKLDECDTDWLLLFASMNLNGKLVSNPKIAQEIISLVEQYGGIDQVARVIRKAELAKLKSEKGQTVRKRRRRPPNPTQTSEPTEKGHGENLKATTHSIPPPPPPPPPPRSVKPDSESHPSPIRHDTSASDTDEMIAEEPKAPEPIQRSALLDQIKNTKTLLRPKKVPTNKGPVEEDTSIVGLLEQRLKAMNEMMADSDEDDSDGFGSDEWIC</sequence>
<evidence type="ECO:0000313" key="7">
    <source>
        <dbReference type="Proteomes" id="UP000031668"/>
    </source>
</evidence>
<dbReference type="GO" id="GO:0005856">
    <property type="term" value="C:cytoskeleton"/>
    <property type="evidence" value="ECO:0007669"/>
    <property type="project" value="UniProtKB-SubCell"/>
</dbReference>
<proteinExistence type="predicted"/>
<keyword evidence="7" id="KW-1185">Reference proteome</keyword>
<name>A0A0C2JYI5_THEKT</name>
<dbReference type="Proteomes" id="UP000031668">
    <property type="component" value="Unassembled WGS sequence"/>
</dbReference>
<keyword evidence="2" id="KW-0963">Cytoplasm</keyword>
<organism evidence="6 7">
    <name type="scientific">Thelohanellus kitauei</name>
    <name type="common">Myxosporean</name>
    <dbReference type="NCBI Taxonomy" id="669202"/>
    <lineage>
        <taxon>Eukaryota</taxon>
        <taxon>Metazoa</taxon>
        <taxon>Cnidaria</taxon>
        <taxon>Myxozoa</taxon>
        <taxon>Myxosporea</taxon>
        <taxon>Bivalvulida</taxon>
        <taxon>Platysporina</taxon>
        <taxon>Myxobolidae</taxon>
        <taxon>Thelohanellus</taxon>
    </lineage>
</organism>
<evidence type="ECO:0000313" key="6">
    <source>
        <dbReference type="EMBL" id="KII74583.1"/>
    </source>
</evidence>
<evidence type="ECO:0000256" key="5">
    <source>
        <dbReference type="SAM" id="MobiDB-lite"/>
    </source>
</evidence>
<dbReference type="SUPFAM" id="SSF47912">
    <property type="entry name" value="Wiscott-Aldrich syndrome protein, WASP, C-terminal domain"/>
    <property type="match status" value="1"/>
</dbReference>
<evidence type="ECO:0000256" key="4">
    <source>
        <dbReference type="ARBA" id="ARBA00023212"/>
    </source>
</evidence>
<protein>
    <recommendedName>
        <fullName evidence="8">WH2 domain-containing protein</fullName>
    </recommendedName>
</protein>
<dbReference type="InterPro" id="IPR036936">
    <property type="entry name" value="CRIB_dom_sf"/>
</dbReference>
<dbReference type="OrthoDB" id="8963340at2759"/>
<dbReference type="GO" id="GO:0007015">
    <property type="term" value="P:actin filament organization"/>
    <property type="evidence" value="ECO:0007669"/>
    <property type="project" value="InterPro"/>
</dbReference>
<dbReference type="EMBL" id="JWZT01000358">
    <property type="protein sequence ID" value="KII74583.1"/>
    <property type="molecule type" value="Genomic_DNA"/>
</dbReference>
<dbReference type="Gene3D" id="3.90.810.10">
    <property type="entry name" value="CRIB domain"/>
    <property type="match status" value="1"/>
</dbReference>
<evidence type="ECO:0000256" key="3">
    <source>
        <dbReference type="ARBA" id="ARBA00022553"/>
    </source>
</evidence>
<dbReference type="AlphaFoldDB" id="A0A0C2JYI5"/>
<feature type="region of interest" description="Disordered" evidence="5">
    <location>
        <begin position="101"/>
        <end position="220"/>
    </location>
</feature>
<keyword evidence="3" id="KW-0597">Phosphoprotein</keyword>
<evidence type="ECO:0000256" key="1">
    <source>
        <dbReference type="ARBA" id="ARBA00004245"/>
    </source>
</evidence>
<dbReference type="InterPro" id="IPR011026">
    <property type="entry name" value="WAS_C"/>
</dbReference>
<evidence type="ECO:0008006" key="8">
    <source>
        <dbReference type="Google" id="ProtNLM"/>
    </source>
</evidence>
<comment type="subcellular location">
    <subcellularLocation>
        <location evidence="1">Cytoplasm</location>
        <location evidence="1">Cytoskeleton</location>
    </subcellularLocation>
</comment>
<accession>A0A0C2JYI5</accession>
<reference evidence="6 7" key="1">
    <citation type="journal article" date="2014" name="Genome Biol. Evol.">
        <title>The genome of the myxosporean Thelohanellus kitauei shows adaptations to nutrient acquisition within its fish host.</title>
        <authorList>
            <person name="Yang Y."/>
            <person name="Xiong J."/>
            <person name="Zhou Z."/>
            <person name="Huo F."/>
            <person name="Miao W."/>
            <person name="Ran C."/>
            <person name="Liu Y."/>
            <person name="Zhang J."/>
            <person name="Feng J."/>
            <person name="Wang M."/>
            <person name="Wang M."/>
            <person name="Wang L."/>
            <person name="Yao B."/>
        </authorList>
    </citation>
    <scope>NUCLEOTIDE SEQUENCE [LARGE SCALE GENOMIC DNA]</scope>
    <source>
        <strain evidence="6">Wuqing</strain>
    </source>
</reference>
<feature type="compositionally biased region" description="Pro residues" evidence="5">
    <location>
        <begin position="140"/>
        <end position="152"/>
    </location>
</feature>
<comment type="caution">
    <text evidence="6">The sequence shown here is derived from an EMBL/GenBank/DDBJ whole genome shotgun (WGS) entry which is preliminary data.</text>
</comment>
<gene>
    <name evidence="6" type="ORF">RF11_16193</name>
</gene>